<dbReference type="GO" id="GO:0005858">
    <property type="term" value="C:axonemal dynein complex"/>
    <property type="evidence" value="ECO:0007669"/>
    <property type="project" value="TreeGrafter"/>
</dbReference>
<dbReference type="OrthoDB" id="447173at2759"/>
<protein>
    <recommendedName>
        <fullName evidence="2">Dynein heavy chain tail domain-containing protein</fullName>
    </recommendedName>
</protein>
<gene>
    <name evidence="3" type="ORF">M408DRAFT_65705</name>
</gene>
<organism evidence="3 4">
    <name type="scientific">Serendipita vermifera MAFF 305830</name>
    <dbReference type="NCBI Taxonomy" id="933852"/>
    <lineage>
        <taxon>Eukaryota</taxon>
        <taxon>Fungi</taxon>
        <taxon>Dikarya</taxon>
        <taxon>Basidiomycota</taxon>
        <taxon>Agaricomycotina</taxon>
        <taxon>Agaricomycetes</taxon>
        <taxon>Sebacinales</taxon>
        <taxon>Serendipitaceae</taxon>
        <taxon>Serendipita</taxon>
    </lineage>
</organism>
<dbReference type="InterPro" id="IPR026983">
    <property type="entry name" value="DHC"/>
</dbReference>
<dbReference type="InterPro" id="IPR013594">
    <property type="entry name" value="Dynein_heavy_tail"/>
</dbReference>
<dbReference type="EMBL" id="KN824283">
    <property type="protein sequence ID" value="KIM31066.1"/>
    <property type="molecule type" value="Genomic_DNA"/>
</dbReference>
<dbReference type="HOGENOM" id="CLU_000038_8_0_1"/>
<proteinExistence type="inferred from homology"/>
<reference evidence="3 4" key="1">
    <citation type="submission" date="2014-04" db="EMBL/GenBank/DDBJ databases">
        <authorList>
            <consortium name="DOE Joint Genome Institute"/>
            <person name="Kuo A."/>
            <person name="Zuccaro A."/>
            <person name="Kohler A."/>
            <person name="Nagy L.G."/>
            <person name="Floudas D."/>
            <person name="Copeland A."/>
            <person name="Barry K.W."/>
            <person name="Cichocki N."/>
            <person name="Veneault-Fourrey C."/>
            <person name="LaButti K."/>
            <person name="Lindquist E.A."/>
            <person name="Lipzen A."/>
            <person name="Lundell T."/>
            <person name="Morin E."/>
            <person name="Murat C."/>
            <person name="Sun H."/>
            <person name="Tunlid A."/>
            <person name="Henrissat B."/>
            <person name="Grigoriev I.V."/>
            <person name="Hibbett D.S."/>
            <person name="Martin F."/>
            <person name="Nordberg H.P."/>
            <person name="Cantor M.N."/>
            <person name="Hua S.X."/>
        </authorList>
    </citation>
    <scope>NUCLEOTIDE SEQUENCE [LARGE SCALE GENOMIC DNA]</scope>
    <source>
        <strain evidence="3 4">MAFF 305830</strain>
    </source>
</reference>
<dbReference type="Pfam" id="PF08385">
    <property type="entry name" value="DHC_N1"/>
    <property type="match status" value="1"/>
</dbReference>
<sequence length="1199" mass="136334">MEVAAQAGYTNGHASANANGLDHLNGGGIDGSGPAAQPIPFDTSAFRSYLLALLPPVLGATPAEIEDGIFSDGDFEERVRQFAIQPGGPLYVAKIADDLHADDGSPPTYRYALTTTLAYSTANVTTLALIKRVPSLDSTAPMAGQLQMVNLFGDEDTPYESLHAVVSLAVKPWFEAFVGTRPGVRDSDSKIGIPNAKKKFAELELSLFHLQQNVEIPETHLIIHPVIQKAVDAARETQTRINVSIIPAGLLNDSSFLNTLQSHVNTWIKSIQSVTKLSRDVTSGTASQEINFWLSLERALEAIDAQLHSDEVSLVLDCLRNAKRYLATVSFTADTGLKEGMEVVRRYNYLMKDFPLDELLSATDLEKIQDSLGLIFNHLNNRLRRVPYPIRRALPLVEAISRDFNDTILRVLTSHRLIYQPYETFEKLMNTTMNVFRSWDDYIKDFTNVARDVTRKRSEKFIPIKINPAHGKLVERVRYLRDWRRQHDQLAVTTAPTKGLGGVVSVAGVISGGGIGAELGGVDMEEEVKEAYEIIKSIDILDVSIEGTEIWVTAENAYNERIARVENQIIARLRDRLGTARNANEMFRVFSKFNALFVRPKIRGAIQEYQTQLIESVKEDIKHLHHKFKTQYRYSEAYHMSQMRDLPPIAGAIIWARQIERQLSTYMKRVEDVLGKGWELYADGQKLQTESSAFRKKLDTRPVYDAWLHDINRRDMGVSGRLFEIVKLRGGGYQLAVNFDPQIITLFKEVRNLLWLGFQVPHAINNMAKDAKRVYPHAVSLMETVRTYGQTLHLIEENQAIEMLVAEYRNEAQGMVTRGMSLRWDFFVNAYDTHRYLPSSGIDGRENRHIAFVREFASVVSVLQDKSNSLVNSYKEISRLVEELSTCAYTYEAFADLIGKVQATIDRLNLEGYANLENWVAELDDRIAGILSQRLIHILQVWCAEFDKADDGEQRREPVLRDITNKRRGDKRKEEKQPLVLDGNMKLTPIIHEIRIQNQVIFLDPPIEYARDTWIKQLHEWLGVICRLRRIQSSRYEIGLQMQDGAAADLTYTYLLTHFTDGTLERAFALIENKVQQLKEYVSKWLQFQSLWDLESEYVFNRLGDSLGNWQQLLTEIKRTRATFDTSETQKSFGVCVIDYEQVQARVNAKYDSWQRDILSRFGVKLGNAMKEMHASILKARHDLEHQSIEGLSGGGRRV</sequence>
<keyword evidence="4" id="KW-1185">Reference proteome</keyword>
<dbReference type="GO" id="GO:0007018">
    <property type="term" value="P:microtubule-based movement"/>
    <property type="evidence" value="ECO:0007669"/>
    <property type="project" value="InterPro"/>
</dbReference>
<evidence type="ECO:0000259" key="2">
    <source>
        <dbReference type="Pfam" id="PF08385"/>
    </source>
</evidence>
<dbReference type="PANTHER" id="PTHR46532:SF4">
    <property type="entry name" value="AAA+ ATPASE DOMAIN-CONTAINING PROTEIN"/>
    <property type="match status" value="1"/>
</dbReference>
<dbReference type="STRING" id="933852.A0A0C3BHW6"/>
<evidence type="ECO:0000313" key="4">
    <source>
        <dbReference type="Proteomes" id="UP000054097"/>
    </source>
</evidence>
<evidence type="ECO:0000313" key="3">
    <source>
        <dbReference type="EMBL" id="KIM31066.1"/>
    </source>
</evidence>
<dbReference type="AlphaFoldDB" id="A0A0C3BHW6"/>
<dbReference type="GO" id="GO:0051959">
    <property type="term" value="F:dynein light intermediate chain binding"/>
    <property type="evidence" value="ECO:0007669"/>
    <property type="project" value="InterPro"/>
</dbReference>
<dbReference type="GO" id="GO:0045505">
    <property type="term" value="F:dynein intermediate chain binding"/>
    <property type="evidence" value="ECO:0007669"/>
    <property type="project" value="InterPro"/>
</dbReference>
<comment type="similarity">
    <text evidence="1">Belongs to the dynein heavy chain family.</text>
</comment>
<dbReference type="Proteomes" id="UP000054097">
    <property type="component" value="Unassembled WGS sequence"/>
</dbReference>
<accession>A0A0C3BHW6</accession>
<dbReference type="PANTHER" id="PTHR46532">
    <property type="entry name" value="MALE FERTILITY FACTOR KL5"/>
    <property type="match status" value="1"/>
</dbReference>
<evidence type="ECO:0000256" key="1">
    <source>
        <dbReference type="ARBA" id="ARBA00008887"/>
    </source>
</evidence>
<name>A0A0C3BHW6_SERVB</name>
<reference evidence="4" key="2">
    <citation type="submission" date="2015-01" db="EMBL/GenBank/DDBJ databases">
        <title>Evolutionary Origins and Diversification of the Mycorrhizal Mutualists.</title>
        <authorList>
            <consortium name="DOE Joint Genome Institute"/>
            <consortium name="Mycorrhizal Genomics Consortium"/>
            <person name="Kohler A."/>
            <person name="Kuo A."/>
            <person name="Nagy L.G."/>
            <person name="Floudas D."/>
            <person name="Copeland A."/>
            <person name="Barry K.W."/>
            <person name="Cichocki N."/>
            <person name="Veneault-Fourrey C."/>
            <person name="LaButti K."/>
            <person name="Lindquist E.A."/>
            <person name="Lipzen A."/>
            <person name="Lundell T."/>
            <person name="Morin E."/>
            <person name="Murat C."/>
            <person name="Riley R."/>
            <person name="Ohm R."/>
            <person name="Sun H."/>
            <person name="Tunlid A."/>
            <person name="Henrissat B."/>
            <person name="Grigoriev I.V."/>
            <person name="Hibbett D.S."/>
            <person name="Martin F."/>
        </authorList>
    </citation>
    <scope>NUCLEOTIDE SEQUENCE [LARGE SCALE GENOMIC DNA]</scope>
    <source>
        <strain evidence="4">MAFF 305830</strain>
    </source>
</reference>
<feature type="domain" description="Dynein heavy chain tail" evidence="2">
    <location>
        <begin position="257"/>
        <end position="827"/>
    </location>
</feature>